<gene>
    <name evidence="2" type="ORF">ACFOOI_06845</name>
</gene>
<comment type="caution">
    <text evidence="2">The sequence shown here is derived from an EMBL/GenBank/DDBJ whole genome shotgun (WGS) entry which is preliminary data.</text>
</comment>
<keyword evidence="3" id="KW-1185">Reference proteome</keyword>
<evidence type="ECO:0000256" key="1">
    <source>
        <dbReference type="SAM" id="SignalP"/>
    </source>
</evidence>
<dbReference type="EMBL" id="JBHRYQ010000001">
    <property type="protein sequence ID" value="MFC3810360.1"/>
    <property type="molecule type" value="Genomic_DNA"/>
</dbReference>
<proteinExistence type="predicted"/>
<dbReference type="Proteomes" id="UP001595616">
    <property type="component" value="Unassembled WGS sequence"/>
</dbReference>
<protein>
    <submittedName>
        <fullName evidence="2">SO2930 family diheme c-type cytochrome</fullName>
    </submittedName>
</protein>
<accession>A0ABV7YTH3</accession>
<dbReference type="NCBIfam" id="TIGR03806">
    <property type="entry name" value="chp_HNE_0200"/>
    <property type="match status" value="1"/>
</dbReference>
<dbReference type="PROSITE" id="PS51257">
    <property type="entry name" value="PROKAR_LIPOPROTEIN"/>
    <property type="match status" value="1"/>
</dbReference>
<evidence type="ECO:0000313" key="2">
    <source>
        <dbReference type="EMBL" id="MFC3810360.1"/>
    </source>
</evidence>
<name>A0ABV7YTH3_9BACT</name>
<keyword evidence="1" id="KW-0732">Signal</keyword>
<evidence type="ECO:0000313" key="3">
    <source>
        <dbReference type="Proteomes" id="UP001595616"/>
    </source>
</evidence>
<reference evidence="3" key="1">
    <citation type="journal article" date="2019" name="Int. J. Syst. Evol. Microbiol.">
        <title>The Global Catalogue of Microorganisms (GCM) 10K type strain sequencing project: providing services to taxonomists for standard genome sequencing and annotation.</title>
        <authorList>
            <consortium name="The Broad Institute Genomics Platform"/>
            <consortium name="The Broad Institute Genome Sequencing Center for Infectious Disease"/>
            <person name="Wu L."/>
            <person name="Ma J."/>
        </authorList>
    </citation>
    <scope>NUCLEOTIDE SEQUENCE [LARGE SCALE GENOMIC DNA]</scope>
    <source>
        <strain evidence="3">CECT 7956</strain>
    </source>
</reference>
<dbReference type="InterPro" id="IPR036280">
    <property type="entry name" value="Multihaem_cyt_sf"/>
</dbReference>
<sequence>MIYKNNAFRLSAFVFTMAVAFACFKKSSAPSISELDYAKFPLANLSEYGIYDGEMSQLVPTKDLLAYAPAMPLFTDYAFKKRFVYIPADSAASFDLNKPDAAFVFPEHSILVKNFYYPADFNKPDAEKQIIETRLLVKKGGKWEAYPYVWNKEQTEAVYKSIGGKVPVTFKNEAGESHSIDYTMPNKNQCKSCHNQGDTFSPIGLKVKQLNNDYAYAEGSENQLAHWMKLGKLKGEGDLTLVKNMVYMTDTKASLSDKARSYLDSNCGHCHNPNGPAGSSGLRLTVEENDPFHWGVYKSPVAAGMGAGNLKYDIFPGKGKESIITYRMNSTHPGVMMPEIGRVSIHKEGVALLTAWIDELEPKK</sequence>
<organism evidence="2 3">
    <name type="scientific">Lacihabitans lacunae</name>
    <dbReference type="NCBI Taxonomy" id="1028214"/>
    <lineage>
        <taxon>Bacteria</taxon>
        <taxon>Pseudomonadati</taxon>
        <taxon>Bacteroidota</taxon>
        <taxon>Cytophagia</taxon>
        <taxon>Cytophagales</taxon>
        <taxon>Leadbetterellaceae</taxon>
        <taxon>Lacihabitans</taxon>
    </lineage>
</organism>
<dbReference type="SUPFAM" id="SSF48695">
    <property type="entry name" value="Multiheme cytochromes"/>
    <property type="match status" value="1"/>
</dbReference>
<dbReference type="RefSeq" id="WP_379836433.1">
    <property type="nucleotide sequence ID" value="NZ_JBHRYQ010000001.1"/>
</dbReference>
<feature type="signal peptide" evidence="1">
    <location>
        <begin position="1"/>
        <end position="22"/>
    </location>
</feature>
<dbReference type="InterPro" id="IPR022269">
    <property type="entry name" value="SO_2930-like_C"/>
</dbReference>
<feature type="chain" id="PRO_5047499786" evidence="1">
    <location>
        <begin position="23"/>
        <end position="364"/>
    </location>
</feature>